<dbReference type="Proteomes" id="UP000275267">
    <property type="component" value="Unassembled WGS sequence"/>
</dbReference>
<reference evidence="8" key="1">
    <citation type="journal article" date="2019" name="Nat. Commun.">
        <title>The genome of broomcorn millet.</title>
        <authorList>
            <person name="Zou C."/>
            <person name="Miki D."/>
            <person name="Li D."/>
            <person name="Tang Q."/>
            <person name="Xiao L."/>
            <person name="Rajput S."/>
            <person name="Deng P."/>
            <person name="Jia W."/>
            <person name="Huang R."/>
            <person name="Zhang M."/>
            <person name="Sun Y."/>
            <person name="Hu J."/>
            <person name="Fu X."/>
            <person name="Schnable P.S."/>
            <person name="Li F."/>
            <person name="Zhang H."/>
            <person name="Feng B."/>
            <person name="Zhu X."/>
            <person name="Liu R."/>
            <person name="Schnable J.C."/>
            <person name="Zhu J.-K."/>
            <person name="Zhang H."/>
        </authorList>
    </citation>
    <scope>NUCLEOTIDE SEQUENCE [LARGE SCALE GENOMIC DNA]</scope>
</reference>
<keyword evidence="8" id="KW-1185">Reference proteome</keyword>
<dbReference type="InterPro" id="IPR043502">
    <property type="entry name" value="DNA/RNA_pol_sf"/>
</dbReference>
<keyword evidence="3" id="KW-0862">Zinc</keyword>
<comment type="caution">
    <text evidence="7">The sequence shown here is derived from an EMBL/GenBank/DDBJ whole genome shotgun (WGS) entry which is preliminary data.</text>
</comment>
<evidence type="ECO:0000259" key="6">
    <source>
        <dbReference type="PROSITE" id="PS50808"/>
    </source>
</evidence>
<gene>
    <name evidence="7" type="ORF">C2845_PM13G01790</name>
</gene>
<dbReference type="InterPro" id="IPR003656">
    <property type="entry name" value="Znf_BED"/>
</dbReference>
<evidence type="ECO:0000256" key="1">
    <source>
        <dbReference type="ARBA" id="ARBA00022723"/>
    </source>
</evidence>
<organism evidence="7 8">
    <name type="scientific">Panicum miliaceum</name>
    <name type="common">Proso millet</name>
    <name type="synonym">Broomcorn millet</name>
    <dbReference type="NCBI Taxonomy" id="4540"/>
    <lineage>
        <taxon>Eukaryota</taxon>
        <taxon>Viridiplantae</taxon>
        <taxon>Streptophyta</taxon>
        <taxon>Embryophyta</taxon>
        <taxon>Tracheophyta</taxon>
        <taxon>Spermatophyta</taxon>
        <taxon>Magnoliopsida</taxon>
        <taxon>Liliopsida</taxon>
        <taxon>Poales</taxon>
        <taxon>Poaceae</taxon>
        <taxon>PACMAD clade</taxon>
        <taxon>Panicoideae</taxon>
        <taxon>Panicodae</taxon>
        <taxon>Paniceae</taxon>
        <taxon>Panicinae</taxon>
        <taxon>Panicum</taxon>
        <taxon>Panicum sect. Panicum</taxon>
    </lineage>
</organism>
<keyword evidence="1" id="KW-0479">Metal-binding</keyword>
<dbReference type="GO" id="GO:0008270">
    <property type="term" value="F:zinc ion binding"/>
    <property type="evidence" value="ECO:0007669"/>
    <property type="project" value="UniProtKB-KW"/>
</dbReference>
<dbReference type="SMART" id="SM00614">
    <property type="entry name" value="ZnF_BED"/>
    <property type="match status" value="1"/>
</dbReference>
<evidence type="ECO:0000313" key="8">
    <source>
        <dbReference type="Proteomes" id="UP000275267"/>
    </source>
</evidence>
<evidence type="ECO:0000313" key="7">
    <source>
        <dbReference type="EMBL" id="RLN04065.1"/>
    </source>
</evidence>
<evidence type="ECO:0000256" key="3">
    <source>
        <dbReference type="ARBA" id="ARBA00022833"/>
    </source>
</evidence>
<dbReference type="AlphaFoldDB" id="A0A3L6RK03"/>
<evidence type="ECO:0000256" key="5">
    <source>
        <dbReference type="SAM" id="MobiDB-lite"/>
    </source>
</evidence>
<proteinExistence type="predicted"/>
<dbReference type="Pfam" id="PF07727">
    <property type="entry name" value="RVT_2"/>
    <property type="match status" value="1"/>
</dbReference>
<keyword evidence="2 4" id="KW-0863">Zinc-finger</keyword>
<sequence>MEAEEDQSAQVQGQPGRRPRRVPRRRSGVYEHFTRFSDGDGNDRARCRRCQLMLGASTRNGTSTLWAHFDEVIKKLGFVKNIVDNCIYIKIKGSSFIILVLYVDDILLASSDKNLLHETKGFLSSNFDMKDLDNASYVLGIEIHQNRSSGALGLSQKAYIEKVLKKYNMHQCSGTAAPVVKGDKFGQFQSPRNQLEIDQMSSIPYASAVGNIMYVQVCAHPDLAFITGMLGTYQSNPGMDHWKAVKKVLRYLQGTKDYMLTYKKTENFEVVGYSDATSQAMLTLKSRHQVMSSHLRMEQYHGKAPNNHLLRHQPCRLSLWHVMRPWGKLCGLKDLYPD</sequence>
<evidence type="ECO:0000256" key="2">
    <source>
        <dbReference type="ARBA" id="ARBA00022771"/>
    </source>
</evidence>
<dbReference type="EMBL" id="PQIB02000008">
    <property type="protein sequence ID" value="RLN04065.1"/>
    <property type="molecule type" value="Genomic_DNA"/>
</dbReference>
<dbReference type="PROSITE" id="PS50808">
    <property type="entry name" value="ZF_BED"/>
    <property type="match status" value="1"/>
</dbReference>
<accession>A0A3L6RK03</accession>
<evidence type="ECO:0000256" key="4">
    <source>
        <dbReference type="PROSITE-ProRule" id="PRU00027"/>
    </source>
</evidence>
<name>A0A3L6RK03_PANMI</name>
<dbReference type="PANTHER" id="PTHR11439:SF467">
    <property type="entry name" value="INTEGRASE CATALYTIC DOMAIN-CONTAINING PROTEIN"/>
    <property type="match status" value="1"/>
</dbReference>
<dbReference type="STRING" id="4540.A0A3L6RK03"/>
<feature type="region of interest" description="Disordered" evidence="5">
    <location>
        <begin position="1"/>
        <end position="24"/>
    </location>
</feature>
<dbReference type="PANTHER" id="PTHR11439">
    <property type="entry name" value="GAG-POL-RELATED RETROTRANSPOSON"/>
    <property type="match status" value="1"/>
</dbReference>
<dbReference type="SUPFAM" id="SSF56672">
    <property type="entry name" value="DNA/RNA polymerases"/>
    <property type="match status" value="1"/>
</dbReference>
<dbReference type="InterPro" id="IPR013103">
    <property type="entry name" value="RVT_2"/>
</dbReference>
<feature type="domain" description="BED-type" evidence="6">
    <location>
        <begin position="24"/>
        <end position="75"/>
    </location>
</feature>
<dbReference type="OrthoDB" id="785858at2759"/>
<protein>
    <submittedName>
        <fullName evidence="7">Gag-pol polyprotein</fullName>
    </submittedName>
</protein>
<dbReference type="GO" id="GO:0003677">
    <property type="term" value="F:DNA binding"/>
    <property type="evidence" value="ECO:0007669"/>
    <property type="project" value="InterPro"/>
</dbReference>